<feature type="transmembrane region" description="Helical" evidence="1">
    <location>
        <begin position="289"/>
        <end position="311"/>
    </location>
</feature>
<organism evidence="2 3">
    <name type="scientific">Microbacterium mitrae</name>
    <dbReference type="NCBI Taxonomy" id="664640"/>
    <lineage>
        <taxon>Bacteria</taxon>
        <taxon>Bacillati</taxon>
        <taxon>Actinomycetota</taxon>
        <taxon>Actinomycetes</taxon>
        <taxon>Micrococcales</taxon>
        <taxon>Microbacteriaceae</taxon>
        <taxon>Microbacterium</taxon>
    </lineage>
</organism>
<keyword evidence="2" id="KW-0482">Metalloprotease</keyword>
<dbReference type="PANTHER" id="PTHR36844:SF1">
    <property type="entry name" value="PROTEASE PRSW"/>
    <property type="match status" value="1"/>
</dbReference>
<feature type="transmembrane region" description="Helical" evidence="1">
    <location>
        <begin position="256"/>
        <end position="277"/>
    </location>
</feature>
<dbReference type="InterPro" id="IPR026898">
    <property type="entry name" value="PrsW"/>
</dbReference>
<dbReference type="PANTHER" id="PTHR36844">
    <property type="entry name" value="PROTEASE PRSW"/>
    <property type="match status" value="1"/>
</dbReference>
<dbReference type="Proteomes" id="UP000321196">
    <property type="component" value="Unassembled WGS sequence"/>
</dbReference>
<feature type="transmembrane region" description="Helical" evidence="1">
    <location>
        <begin position="118"/>
        <end position="138"/>
    </location>
</feature>
<name>A0A5C8HPW1_9MICO</name>
<evidence type="ECO:0000313" key="2">
    <source>
        <dbReference type="EMBL" id="TXK04620.1"/>
    </source>
</evidence>
<feature type="transmembrane region" description="Helical" evidence="1">
    <location>
        <begin position="189"/>
        <end position="209"/>
    </location>
</feature>
<proteinExistence type="predicted"/>
<dbReference type="GO" id="GO:0006508">
    <property type="term" value="P:proteolysis"/>
    <property type="evidence" value="ECO:0007669"/>
    <property type="project" value="UniProtKB-KW"/>
</dbReference>
<dbReference type="EMBL" id="VRSW01000002">
    <property type="protein sequence ID" value="TXK04620.1"/>
    <property type="molecule type" value="Genomic_DNA"/>
</dbReference>
<keyword evidence="2" id="KW-0645">Protease</keyword>
<keyword evidence="1" id="KW-1133">Transmembrane helix</keyword>
<dbReference type="AlphaFoldDB" id="A0A5C8HPW1"/>
<dbReference type="Pfam" id="PF13367">
    <property type="entry name" value="PrsW-protease"/>
    <property type="match status" value="1"/>
</dbReference>
<keyword evidence="2" id="KW-0378">Hydrolase</keyword>
<keyword evidence="1" id="KW-0812">Transmembrane</keyword>
<dbReference type="GO" id="GO:0008237">
    <property type="term" value="F:metallopeptidase activity"/>
    <property type="evidence" value="ECO:0007669"/>
    <property type="project" value="UniProtKB-KW"/>
</dbReference>
<keyword evidence="3" id="KW-1185">Reference proteome</keyword>
<sequence>MTYGNGLTPPTGDYGYQPQYASPMAQPQWGHPATISQAPVPPVNVFANVTMKSGRHVPWWLWIILGFILILVIAYFISGLGQGASTLGFIMALAPLAIVISGVYLVDRWEPEPLRLLIFALAWGGIVSIALTLLVAMATDPMIPSDPEEAAFVSAVIRAPIVEEISKGLGLLLIMVIGKRALDGPIDGVVYGALVGAGFAFTENIQYFGVQFMTGGSESLGPIFFMRGILSPFCHAMFTACTGYALGLASRKGRQGAAVLPMFFVGLLAAIALHALWNGSTFVGEPGTFFVLYGVIQVPLFITFIVVIRWLKVEEARLTRARLGDYAMAGWFTPQEVDMLATKSGRVAAKRWARSLPGDRTKVMKRFIIDANELAATRQRAISGRDPQAGIDEHVLLQRTMATRNQLLSR</sequence>
<gene>
    <name evidence="2" type="ORF">FVP60_08070</name>
</gene>
<comment type="caution">
    <text evidence="2">The sequence shown here is derived from an EMBL/GenBank/DDBJ whole genome shotgun (WGS) entry which is preliminary data.</text>
</comment>
<feature type="transmembrane region" description="Helical" evidence="1">
    <location>
        <begin position="84"/>
        <end position="106"/>
    </location>
</feature>
<accession>A0A5C8HPW1</accession>
<evidence type="ECO:0000313" key="3">
    <source>
        <dbReference type="Proteomes" id="UP000321196"/>
    </source>
</evidence>
<dbReference type="OrthoDB" id="9785431at2"/>
<keyword evidence="1" id="KW-0472">Membrane</keyword>
<feature type="transmembrane region" description="Helical" evidence="1">
    <location>
        <begin position="229"/>
        <end position="249"/>
    </location>
</feature>
<feature type="transmembrane region" description="Helical" evidence="1">
    <location>
        <begin position="59"/>
        <end position="78"/>
    </location>
</feature>
<dbReference type="RefSeq" id="WP_147825755.1">
    <property type="nucleotide sequence ID" value="NZ_BAAARG010000002.1"/>
</dbReference>
<reference evidence="2 3" key="1">
    <citation type="submission" date="2019-08" db="EMBL/GenBank/DDBJ databases">
        <authorList>
            <person name="Dong K."/>
        </authorList>
    </citation>
    <scope>NUCLEOTIDE SEQUENCE [LARGE SCALE GENOMIC DNA]</scope>
    <source>
        <strain evidence="2 3">M4-8</strain>
    </source>
</reference>
<evidence type="ECO:0000256" key="1">
    <source>
        <dbReference type="SAM" id="Phobius"/>
    </source>
</evidence>
<protein>
    <submittedName>
        <fullName evidence="2">PrsW family intramembrane metalloprotease</fullName>
    </submittedName>
</protein>